<dbReference type="InterPro" id="IPR050121">
    <property type="entry name" value="Cytochrome_P450_monoxygenase"/>
</dbReference>
<dbReference type="OrthoDB" id="1470350at2759"/>
<evidence type="ECO:0000313" key="12">
    <source>
        <dbReference type="Proteomes" id="UP000070700"/>
    </source>
</evidence>
<dbReference type="EMBL" id="KQ947405">
    <property type="protein sequence ID" value="KUJ23553.1"/>
    <property type="molecule type" value="Genomic_DNA"/>
</dbReference>
<reference evidence="11 12" key="1">
    <citation type="submission" date="2015-10" db="EMBL/GenBank/DDBJ databases">
        <title>Full genome of DAOMC 229536 Phialocephala scopiformis, a fungal endophyte of spruce producing the potent anti-insectan compound rugulosin.</title>
        <authorList>
            <consortium name="DOE Joint Genome Institute"/>
            <person name="Walker A.K."/>
            <person name="Frasz S.L."/>
            <person name="Seifert K.A."/>
            <person name="Miller J.D."/>
            <person name="Mondo S.J."/>
            <person name="Labutti K."/>
            <person name="Lipzen A."/>
            <person name="Dockter R."/>
            <person name="Kennedy M."/>
            <person name="Grigoriev I.V."/>
            <person name="Spatafora J.W."/>
        </authorList>
    </citation>
    <scope>NUCLEOTIDE SEQUENCE [LARGE SCALE GENOMIC DNA]</scope>
    <source>
        <strain evidence="11 12">CBS 120377</strain>
    </source>
</reference>
<dbReference type="GO" id="GO:0020037">
    <property type="term" value="F:heme binding"/>
    <property type="evidence" value="ECO:0007669"/>
    <property type="project" value="InterPro"/>
</dbReference>
<dbReference type="SUPFAM" id="SSF48264">
    <property type="entry name" value="Cytochrome P450"/>
    <property type="match status" value="1"/>
</dbReference>
<evidence type="ECO:0000256" key="6">
    <source>
        <dbReference type="ARBA" id="ARBA00023004"/>
    </source>
</evidence>
<accession>A0A194XTL6</accession>
<keyword evidence="10" id="KW-1133">Transmembrane helix</keyword>
<evidence type="ECO:0000256" key="1">
    <source>
        <dbReference type="ARBA" id="ARBA00001971"/>
    </source>
</evidence>
<keyword evidence="7 9" id="KW-0503">Monooxygenase</keyword>
<dbReference type="KEGG" id="psco:LY89DRAFT_606417"/>
<dbReference type="GO" id="GO:0005506">
    <property type="term" value="F:iron ion binding"/>
    <property type="evidence" value="ECO:0007669"/>
    <property type="project" value="InterPro"/>
</dbReference>
<evidence type="ECO:0000256" key="3">
    <source>
        <dbReference type="ARBA" id="ARBA00022617"/>
    </source>
</evidence>
<dbReference type="GO" id="GO:0004497">
    <property type="term" value="F:monooxygenase activity"/>
    <property type="evidence" value="ECO:0007669"/>
    <property type="project" value="UniProtKB-KW"/>
</dbReference>
<organism evidence="11 12">
    <name type="scientific">Mollisia scopiformis</name>
    <name type="common">Conifer needle endophyte fungus</name>
    <name type="synonym">Phialocephala scopiformis</name>
    <dbReference type="NCBI Taxonomy" id="149040"/>
    <lineage>
        <taxon>Eukaryota</taxon>
        <taxon>Fungi</taxon>
        <taxon>Dikarya</taxon>
        <taxon>Ascomycota</taxon>
        <taxon>Pezizomycotina</taxon>
        <taxon>Leotiomycetes</taxon>
        <taxon>Helotiales</taxon>
        <taxon>Mollisiaceae</taxon>
        <taxon>Mollisia</taxon>
    </lineage>
</organism>
<dbReference type="InterPro" id="IPR001128">
    <property type="entry name" value="Cyt_P450"/>
</dbReference>
<dbReference type="RefSeq" id="XP_018077908.1">
    <property type="nucleotide sequence ID" value="XM_018210422.1"/>
</dbReference>
<dbReference type="GO" id="GO:0016705">
    <property type="term" value="F:oxidoreductase activity, acting on paired donors, with incorporation or reduction of molecular oxygen"/>
    <property type="evidence" value="ECO:0007669"/>
    <property type="project" value="InterPro"/>
</dbReference>
<dbReference type="Gene3D" id="1.10.630.10">
    <property type="entry name" value="Cytochrome P450"/>
    <property type="match status" value="1"/>
</dbReference>
<evidence type="ECO:0000256" key="8">
    <source>
        <dbReference type="PIRSR" id="PIRSR602401-1"/>
    </source>
</evidence>
<sequence length="527" mass="59369">MSISEFAYNATSSIPLWAWGSIVFSLFAAFWIYPYSQNINGLNRFPGPVTGKFSDLWMLLQARKHRISLTIHEQHQKYGDFVRVAPNHVSVAHPDSIRDVMGHGNGFLKSDFYYAFDNIEDNIFTTRDRAKHSRKRKIVSHMFSPKSMLGFEPYITKALTVYGHQMEQMIEHGKAGAYVELGKTDSEIAKRQNKGEAAFDAAKWSAFLAFDIIGDLAFGSPFGFTAAGFDNVGFIVKLRDRGEWCCTVGQMSWIKTWTPYFFFDPFFSTGSKAAAALGRIGIAAVEKRKAIPADPSRKDILHYLFSATDPDTGSSLPDNEIKAEALTQLIAGSDTTGNTITHLIDMMMLFPDKLAKLQAELDTAFSSPLPADFVVEWPDCKDLPYVNGVIYETLRLRTTVSVGLPRVVSKGGMKVCGEFFEEGTVLSTPTYTTHRDPRVWGSNALEFVPERWEGEKKAELEKAFLGFSYGPRACIGRNVAFIELKKTVATLFRRFEYRRVFPDDGSEIREGFHFKVQELPVFVRRRA</sequence>
<evidence type="ECO:0000313" key="11">
    <source>
        <dbReference type="EMBL" id="KUJ23553.1"/>
    </source>
</evidence>
<dbReference type="PANTHER" id="PTHR24305:SF29">
    <property type="entry name" value="BENZOATE-PARA-HYDROXYLASE"/>
    <property type="match status" value="1"/>
</dbReference>
<dbReference type="InParanoid" id="A0A194XTL6"/>
<evidence type="ECO:0000256" key="5">
    <source>
        <dbReference type="ARBA" id="ARBA00023002"/>
    </source>
</evidence>
<dbReference type="PROSITE" id="PS00086">
    <property type="entry name" value="CYTOCHROME_P450"/>
    <property type="match status" value="1"/>
</dbReference>
<keyword evidence="3 8" id="KW-0349">Heme</keyword>
<dbReference type="Proteomes" id="UP000070700">
    <property type="component" value="Unassembled WGS sequence"/>
</dbReference>
<keyword evidence="10" id="KW-0472">Membrane</keyword>
<evidence type="ECO:0000256" key="4">
    <source>
        <dbReference type="ARBA" id="ARBA00022723"/>
    </source>
</evidence>
<dbReference type="PRINTS" id="PR00463">
    <property type="entry name" value="EP450I"/>
</dbReference>
<gene>
    <name evidence="11" type="ORF">LY89DRAFT_606417</name>
</gene>
<proteinExistence type="inferred from homology"/>
<name>A0A194XTL6_MOLSC</name>
<dbReference type="PRINTS" id="PR00385">
    <property type="entry name" value="P450"/>
</dbReference>
<keyword evidence="6 8" id="KW-0408">Iron</keyword>
<keyword evidence="4 8" id="KW-0479">Metal-binding</keyword>
<feature type="binding site" description="axial binding residue" evidence="8">
    <location>
        <position position="474"/>
    </location>
    <ligand>
        <name>heme</name>
        <dbReference type="ChEBI" id="CHEBI:30413"/>
    </ligand>
    <ligandPart>
        <name>Fe</name>
        <dbReference type="ChEBI" id="CHEBI:18248"/>
    </ligandPart>
</feature>
<dbReference type="AlphaFoldDB" id="A0A194XTL6"/>
<protein>
    <submittedName>
        <fullName evidence="11">Cytochrome P450 monooxygenase pc-bph</fullName>
    </submittedName>
</protein>
<dbReference type="STRING" id="149040.A0A194XTL6"/>
<evidence type="ECO:0000256" key="10">
    <source>
        <dbReference type="SAM" id="Phobius"/>
    </source>
</evidence>
<dbReference type="InterPro" id="IPR017972">
    <property type="entry name" value="Cyt_P450_CS"/>
</dbReference>
<dbReference type="GeneID" id="28820148"/>
<evidence type="ECO:0000256" key="2">
    <source>
        <dbReference type="ARBA" id="ARBA00010617"/>
    </source>
</evidence>
<keyword evidence="12" id="KW-1185">Reference proteome</keyword>
<keyword evidence="10" id="KW-0812">Transmembrane</keyword>
<comment type="cofactor">
    <cofactor evidence="1 8">
        <name>heme</name>
        <dbReference type="ChEBI" id="CHEBI:30413"/>
    </cofactor>
</comment>
<keyword evidence="5 9" id="KW-0560">Oxidoreductase</keyword>
<evidence type="ECO:0000256" key="9">
    <source>
        <dbReference type="RuleBase" id="RU000461"/>
    </source>
</evidence>
<dbReference type="InterPro" id="IPR036396">
    <property type="entry name" value="Cyt_P450_sf"/>
</dbReference>
<dbReference type="Pfam" id="PF00067">
    <property type="entry name" value="p450"/>
    <property type="match status" value="1"/>
</dbReference>
<feature type="transmembrane region" description="Helical" evidence="10">
    <location>
        <begin position="16"/>
        <end position="35"/>
    </location>
</feature>
<dbReference type="PANTHER" id="PTHR24305">
    <property type="entry name" value="CYTOCHROME P450"/>
    <property type="match status" value="1"/>
</dbReference>
<evidence type="ECO:0000256" key="7">
    <source>
        <dbReference type="ARBA" id="ARBA00023033"/>
    </source>
</evidence>
<dbReference type="InterPro" id="IPR002401">
    <property type="entry name" value="Cyt_P450_E_grp-I"/>
</dbReference>
<dbReference type="CDD" id="cd11061">
    <property type="entry name" value="CYP67-like"/>
    <property type="match status" value="1"/>
</dbReference>
<comment type="similarity">
    <text evidence="2 9">Belongs to the cytochrome P450 family.</text>
</comment>